<dbReference type="Proteomes" id="UP001500897">
    <property type="component" value="Unassembled WGS sequence"/>
</dbReference>
<name>A0ABN2XJ89_9ACTN</name>
<reference evidence="1 2" key="1">
    <citation type="journal article" date="2019" name="Int. J. Syst. Evol. Microbiol.">
        <title>The Global Catalogue of Microorganisms (GCM) 10K type strain sequencing project: providing services to taxonomists for standard genome sequencing and annotation.</title>
        <authorList>
            <consortium name="The Broad Institute Genomics Platform"/>
            <consortium name="The Broad Institute Genome Sequencing Center for Infectious Disease"/>
            <person name="Wu L."/>
            <person name="Ma J."/>
        </authorList>
    </citation>
    <scope>NUCLEOTIDE SEQUENCE [LARGE SCALE GENOMIC DNA]</scope>
    <source>
        <strain evidence="1 2">JCM 14559</strain>
    </source>
</reference>
<evidence type="ECO:0000313" key="1">
    <source>
        <dbReference type="EMBL" id="GAA2112360.1"/>
    </source>
</evidence>
<gene>
    <name evidence="1" type="ORF">GCM10009759_55020</name>
</gene>
<keyword evidence="2" id="KW-1185">Reference proteome</keyword>
<comment type="caution">
    <text evidence="1">The sequence shown here is derived from an EMBL/GenBank/DDBJ whole genome shotgun (WGS) entry which is preliminary data.</text>
</comment>
<organism evidence="1 2">
    <name type="scientific">Kitasatospora saccharophila</name>
    <dbReference type="NCBI Taxonomy" id="407973"/>
    <lineage>
        <taxon>Bacteria</taxon>
        <taxon>Bacillati</taxon>
        <taxon>Actinomycetota</taxon>
        <taxon>Actinomycetes</taxon>
        <taxon>Kitasatosporales</taxon>
        <taxon>Streptomycetaceae</taxon>
        <taxon>Kitasatospora</taxon>
    </lineage>
</organism>
<accession>A0ABN2XJ89</accession>
<dbReference type="EMBL" id="BAAANS010000043">
    <property type="protein sequence ID" value="GAA2112360.1"/>
    <property type="molecule type" value="Genomic_DNA"/>
</dbReference>
<proteinExistence type="predicted"/>
<evidence type="ECO:0000313" key="2">
    <source>
        <dbReference type="Proteomes" id="UP001500897"/>
    </source>
</evidence>
<sequence length="69" mass="7535">MSARPTAPAAYRVETLRMADGMPVLGIRRPDDTWHQSMGQPASYYNLPNAERSAAELNRIHGLAGTAQP</sequence>
<protein>
    <submittedName>
        <fullName evidence="1">Uncharacterized protein</fullName>
    </submittedName>
</protein>
<dbReference type="RefSeq" id="WP_344555684.1">
    <property type="nucleotide sequence ID" value="NZ_BAAANS010000043.1"/>
</dbReference>